<feature type="transmembrane region" description="Helical" evidence="5">
    <location>
        <begin position="245"/>
        <end position="270"/>
    </location>
</feature>
<dbReference type="PANTHER" id="PTHR23542">
    <property type="match status" value="1"/>
</dbReference>
<proteinExistence type="predicted"/>
<organism evidence="7 8">
    <name type="scientific">Spelaeicoccus albus</name>
    <dbReference type="NCBI Taxonomy" id="1280376"/>
    <lineage>
        <taxon>Bacteria</taxon>
        <taxon>Bacillati</taxon>
        <taxon>Actinomycetota</taxon>
        <taxon>Actinomycetes</taxon>
        <taxon>Micrococcales</taxon>
        <taxon>Brevibacteriaceae</taxon>
        <taxon>Spelaeicoccus</taxon>
    </lineage>
</organism>
<dbReference type="AlphaFoldDB" id="A0A7Z0ABM6"/>
<dbReference type="PROSITE" id="PS50850">
    <property type="entry name" value="MFS"/>
    <property type="match status" value="1"/>
</dbReference>
<dbReference type="GO" id="GO:0022857">
    <property type="term" value="F:transmembrane transporter activity"/>
    <property type="evidence" value="ECO:0007669"/>
    <property type="project" value="InterPro"/>
</dbReference>
<feature type="transmembrane region" description="Helical" evidence="5">
    <location>
        <begin position="79"/>
        <end position="99"/>
    </location>
</feature>
<keyword evidence="3 5" id="KW-1133">Transmembrane helix</keyword>
<feature type="transmembrane region" description="Helical" evidence="5">
    <location>
        <begin position="171"/>
        <end position="189"/>
    </location>
</feature>
<gene>
    <name evidence="7" type="ORF">BJY26_001181</name>
</gene>
<dbReference type="InterPro" id="IPR036259">
    <property type="entry name" value="MFS_trans_sf"/>
</dbReference>
<evidence type="ECO:0000256" key="1">
    <source>
        <dbReference type="ARBA" id="ARBA00004651"/>
    </source>
</evidence>
<dbReference type="Proteomes" id="UP000539111">
    <property type="component" value="Unassembled WGS sequence"/>
</dbReference>
<dbReference type="GO" id="GO:0005886">
    <property type="term" value="C:plasma membrane"/>
    <property type="evidence" value="ECO:0007669"/>
    <property type="project" value="UniProtKB-SubCell"/>
</dbReference>
<evidence type="ECO:0000256" key="5">
    <source>
        <dbReference type="SAM" id="Phobius"/>
    </source>
</evidence>
<dbReference type="RefSeq" id="WP_179426507.1">
    <property type="nucleotide sequence ID" value="NZ_JACBZP010000001.1"/>
</dbReference>
<dbReference type="InterPro" id="IPR011701">
    <property type="entry name" value="MFS"/>
</dbReference>
<feature type="transmembrane region" description="Helical" evidence="5">
    <location>
        <begin position="34"/>
        <end position="58"/>
    </location>
</feature>
<accession>A0A7Z0ABM6</accession>
<feature type="transmembrane region" description="Helical" evidence="5">
    <location>
        <begin position="210"/>
        <end position="239"/>
    </location>
</feature>
<evidence type="ECO:0000256" key="3">
    <source>
        <dbReference type="ARBA" id="ARBA00022989"/>
    </source>
</evidence>
<evidence type="ECO:0000256" key="2">
    <source>
        <dbReference type="ARBA" id="ARBA00022692"/>
    </source>
</evidence>
<feature type="transmembrane region" description="Helical" evidence="5">
    <location>
        <begin position="105"/>
        <end position="125"/>
    </location>
</feature>
<evidence type="ECO:0000313" key="7">
    <source>
        <dbReference type="EMBL" id="NYI66875.1"/>
    </source>
</evidence>
<evidence type="ECO:0000256" key="4">
    <source>
        <dbReference type="ARBA" id="ARBA00023136"/>
    </source>
</evidence>
<dbReference type="SUPFAM" id="SSF103473">
    <property type="entry name" value="MFS general substrate transporter"/>
    <property type="match status" value="1"/>
</dbReference>
<dbReference type="EMBL" id="JACBZP010000001">
    <property type="protein sequence ID" value="NYI66875.1"/>
    <property type="molecule type" value="Genomic_DNA"/>
</dbReference>
<dbReference type="PANTHER" id="PTHR23542:SF1">
    <property type="entry name" value="MAJOR FACILITATOR SUPERFAMILY (MFS) PROFILE DOMAIN-CONTAINING PROTEIN"/>
    <property type="match status" value="1"/>
</dbReference>
<protein>
    <submittedName>
        <fullName evidence="7">MFS family permease</fullName>
    </submittedName>
</protein>
<feature type="transmembrane region" description="Helical" evidence="5">
    <location>
        <begin position="277"/>
        <end position="294"/>
    </location>
</feature>
<keyword evidence="2 5" id="KW-0812">Transmembrane</keyword>
<feature type="transmembrane region" description="Helical" evidence="5">
    <location>
        <begin position="368"/>
        <end position="391"/>
    </location>
</feature>
<sequence length="397" mass="40411">MLRPFREILSLPGALAFSAAGLLARLPISMISLGAIVLVSYTSGSYSLAGAVAAAFMIARAVCSPSLARFVDRHGQRKVMVPAAVVHSLALAGLIAAAIVELDAWVLILAAVIAGAAVGSVGSLVRARWVHVTANPAQRHTAFSWEAMVDEMVFMIGPILVTTLAARIHPAAGMVTALLAVAVGSTILYSQRSTEPAPTGSKSGTGGSVLRIPAVLVVIFAFIFAGSGLGAVDVVVVAYTRELGIAGYSGLLLAVLALGSLLAGFVYGSVQWKSKDGVRLIVTLALLAVMSAGLPLSGNVFFVTATLFGIGISVAPTIIGGNAVVQAYARPEQLTEALAWISTALGIGISAGSAVAGQAVDAFDAHTAFLVVPGFSVVAMLTGFVGARPLLQRPEAS</sequence>
<comment type="subcellular location">
    <subcellularLocation>
        <location evidence="1">Cell membrane</location>
        <topology evidence="1">Multi-pass membrane protein</topology>
    </subcellularLocation>
</comment>
<name>A0A7Z0ABM6_9MICO</name>
<comment type="caution">
    <text evidence="7">The sequence shown here is derived from an EMBL/GenBank/DDBJ whole genome shotgun (WGS) entry which is preliminary data.</text>
</comment>
<keyword evidence="4 5" id="KW-0472">Membrane</keyword>
<feature type="transmembrane region" description="Helical" evidence="5">
    <location>
        <begin position="337"/>
        <end position="356"/>
    </location>
</feature>
<reference evidence="7 8" key="1">
    <citation type="submission" date="2020-07" db="EMBL/GenBank/DDBJ databases">
        <title>Sequencing the genomes of 1000 actinobacteria strains.</title>
        <authorList>
            <person name="Klenk H.-P."/>
        </authorList>
    </citation>
    <scope>NUCLEOTIDE SEQUENCE [LARGE SCALE GENOMIC DNA]</scope>
    <source>
        <strain evidence="7 8">DSM 26341</strain>
    </source>
</reference>
<dbReference type="Gene3D" id="1.20.1250.20">
    <property type="entry name" value="MFS general substrate transporter like domains"/>
    <property type="match status" value="1"/>
</dbReference>
<dbReference type="Pfam" id="PF07690">
    <property type="entry name" value="MFS_1"/>
    <property type="match status" value="1"/>
</dbReference>
<evidence type="ECO:0000259" key="6">
    <source>
        <dbReference type="PROSITE" id="PS50850"/>
    </source>
</evidence>
<feature type="domain" description="Major facilitator superfamily (MFS) profile" evidence="6">
    <location>
        <begin position="214"/>
        <end position="397"/>
    </location>
</feature>
<feature type="transmembrane region" description="Helical" evidence="5">
    <location>
        <begin position="300"/>
        <end position="325"/>
    </location>
</feature>
<evidence type="ECO:0000313" key="8">
    <source>
        <dbReference type="Proteomes" id="UP000539111"/>
    </source>
</evidence>
<keyword evidence="8" id="KW-1185">Reference proteome</keyword>
<feature type="transmembrane region" description="Helical" evidence="5">
    <location>
        <begin position="145"/>
        <end position="165"/>
    </location>
</feature>
<dbReference type="InterPro" id="IPR020846">
    <property type="entry name" value="MFS_dom"/>
</dbReference>